<protein>
    <submittedName>
        <fullName evidence="2">Uncharacterized protein</fullName>
    </submittedName>
</protein>
<feature type="transmembrane region" description="Helical" evidence="1">
    <location>
        <begin position="24"/>
        <end position="48"/>
    </location>
</feature>
<evidence type="ECO:0000313" key="3">
    <source>
        <dbReference type="Proteomes" id="UP000238042"/>
    </source>
</evidence>
<sequence>MSISAILFLSFIFKYSINKNTHKFILVLLAFFTTLGIEMLGICLYSLFSELNYIKEIKLQTILNVLFNSLKGIPLVLLGNVFIFPDTIILSIINYNYFVKYRNALLRN</sequence>
<comment type="caution">
    <text evidence="2">The sequence shown here is derived from an EMBL/GenBank/DDBJ whole genome shotgun (WGS) entry which is preliminary data.</text>
</comment>
<keyword evidence="1" id="KW-1133">Transmembrane helix</keyword>
<name>A0A2S8A8G5_9FLAO</name>
<proteinExistence type="predicted"/>
<evidence type="ECO:0000313" key="2">
    <source>
        <dbReference type="EMBL" id="PQL90867.1"/>
    </source>
</evidence>
<gene>
    <name evidence="2" type="ORF">C4S77_10475</name>
</gene>
<dbReference type="Proteomes" id="UP000238042">
    <property type="component" value="Unassembled WGS sequence"/>
</dbReference>
<dbReference type="AlphaFoldDB" id="A0A2S8A8G5"/>
<keyword evidence="3" id="KW-1185">Reference proteome</keyword>
<feature type="transmembrane region" description="Helical" evidence="1">
    <location>
        <begin position="73"/>
        <end position="98"/>
    </location>
</feature>
<keyword evidence="1" id="KW-0812">Transmembrane</keyword>
<accession>A0A2S8A8G5</accession>
<keyword evidence="1" id="KW-0472">Membrane</keyword>
<organism evidence="2 3">
    <name type="scientific">Apibacter adventoris</name>
    <dbReference type="NCBI Taxonomy" id="1679466"/>
    <lineage>
        <taxon>Bacteria</taxon>
        <taxon>Pseudomonadati</taxon>
        <taxon>Bacteroidota</taxon>
        <taxon>Flavobacteriia</taxon>
        <taxon>Flavobacteriales</taxon>
        <taxon>Weeksellaceae</taxon>
        <taxon>Apibacter</taxon>
    </lineage>
</organism>
<evidence type="ECO:0000256" key="1">
    <source>
        <dbReference type="SAM" id="Phobius"/>
    </source>
</evidence>
<reference evidence="2 3" key="1">
    <citation type="submission" date="2018-02" db="EMBL/GenBank/DDBJ databases">
        <title>Genome sequences of Apibacter spp., gut symbionts of Asian honey bees.</title>
        <authorList>
            <person name="Kwong W.K."/>
            <person name="Steele M.I."/>
            <person name="Moran N.A."/>
        </authorList>
    </citation>
    <scope>NUCLEOTIDE SEQUENCE [LARGE SCALE GENOMIC DNA]</scope>
    <source>
        <strain evidence="3">wkB301</strain>
    </source>
</reference>
<dbReference type="EMBL" id="PSZM01000045">
    <property type="protein sequence ID" value="PQL90867.1"/>
    <property type="molecule type" value="Genomic_DNA"/>
</dbReference>